<dbReference type="GO" id="GO:0006623">
    <property type="term" value="P:protein targeting to vacuole"/>
    <property type="evidence" value="ECO:0007669"/>
    <property type="project" value="TreeGrafter"/>
</dbReference>
<dbReference type="InterPro" id="IPR027267">
    <property type="entry name" value="AH/BAR_dom_sf"/>
</dbReference>
<evidence type="ECO:0000256" key="6">
    <source>
        <dbReference type="ARBA" id="ARBA00022448"/>
    </source>
</evidence>
<comment type="caution">
    <text evidence="13">The sequence shown here is derived from an EMBL/GenBank/DDBJ whole genome shotgun (WGS) entry which is preliminary data.</text>
</comment>
<protein>
    <recommendedName>
        <fullName evidence="5">Sorting nexin MVP1</fullName>
    </recommendedName>
    <alternativeName>
        <fullName evidence="10">Sorting nexin mvp1</fullName>
    </alternativeName>
</protein>
<dbReference type="InterPro" id="IPR035704">
    <property type="entry name" value="SNX8/Mvp1_PX"/>
</dbReference>
<feature type="region of interest" description="Disordered" evidence="11">
    <location>
        <begin position="221"/>
        <end position="351"/>
    </location>
</feature>
<dbReference type="Pfam" id="PF00787">
    <property type="entry name" value="PX"/>
    <property type="match status" value="1"/>
</dbReference>
<dbReference type="PANTHER" id="PTHR47554">
    <property type="entry name" value="SORTING NEXIN MVP1"/>
    <property type="match status" value="1"/>
</dbReference>
<evidence type="ECO:0000313" key="14">
    <source>
        <dbReference type="Proteomes" id="UP000469559"/>
    </source>
</evidence>
<evidence type="ECO:0000256" key="4">
    <source>
        <dbReference type="ARBA" id="ARBA00010883"/>
    </source>
</evidence>
<dbReference type="InterPro" id="IPR045734">
    <property type="entry name" value="Snx8_BAR_dom"/>
</dbReference>
<feature type="domain" description="PX" evidence="12">
    <location>
        <begin position="351"/>
        <end position="465"/>
    </location>
</feature>
<evidence type="ECO:0000256" key="11">
    <source>
        <dbReference type="SAM" id="MobiDB-lite"/>
    </source>
</evidence>
<dbReference type="GO" id="GO:0016020">
    <property type="term" value="C:membrane"/>
    <property type="evidence" value="ECO:0007669"/>
    <property type="project" value="UniProtKB-SubCell"/>
</dbReference>
<evidence type="ECO:0000256" key="5">
    <source>
        <dbReference type="ARBA" id="ARBA00014268"/>
    </source>
</evidence>
<dbReference type="Proteomes" id="UP000469559">
    <property type="component" value="Unassembled WGS sequence"/>
</dbReference>
<proteinExistence type="inferred from homology"/>
<dbReference type="InterPro" id="IPR001683">
    <property type="entry name" value="PX_dom"/>
</dbReference>
<dbReference type="InterPro" id="IPR028662">
    <property type="entry name" value="SNX8/Mvp1"/>
</dbReference>
<dbReference type="OrthoDB" id="10064318at2759"/>
<evidence type="ECO:0000256" key="9">
    <source>
        <dbReference type="ARBA" id="ARBA00023136"/>
    </source>
</evidence>
<keyword evidence="7" id="KW-0963">Cytoplasm</keyword>
<name>A0A8T9B283_9HELO</name>
<keyword evidence="6" id="KW-0813">Transport</keyword>
<keyword evidence="14" id="KW-1185">Reference proteome</keyword>
<evidence type="ECO:0000256" key="7">
    <source>
        <dbReference type="ARBA" id="ARBA00022490"/>
    </source>
</evidence>
<dbReference type="CDD" id="cd06866">
    <property type="entry name" value="PX_SNX8_Mvp1p_like"/>
    <property type="match status" value="1"/>
</dbReference>
<dbReference type="InterPro" id="IPR036871">
    <property type="entry name" value="PX_dom_sf"/>
</dbReference>
<keyword evidence="8" id="KW-0653">Protein transport</keyword>
<organism evidence="13 14">
    <name type="scientific">Lachnellula arida</name>
    <dbReference type="NCBI Taxonomy" id="1316785"/>
    <lineage>
        <taxon>Eukaryota</taxon>
        <taxon>Fungi</taxon>
        <taxon>Dikarya</taxon>
        <taxon>Ascomycota</taxon>
        <taxon>Pezizomycotina</taxon>
        <taxon>Leotiomycetes</taxon>
        <taxon>Helotiales</taxon>
        <taxon>Lachnaceae</taxon>
        <taxon>Lachnellula</taxon>
    </lineage>
</organism>
<dbReference type="GO" id="GO:0042147">
    <property type="term" value="P:retrograde transport, endosome to Golgi"/>
    <property type="evidence" value="ECO:0007669"/>
    <property type="project" value="InterPro"/>
</dbReference>
<gene>
    <name evidence="13" type="primary">vsp-1</name>
    <name evidence="13" type="ORF">LARI1_G006921</name>
</gene>
<evidence type="ECO:0000256" key="10">
    <source>
        <dbReference type="ARBA" id="ARBA00072009"/>
    </source>
</evidence>
<dbReference type="SMART" id="SM00312">
    <property type="entry name" value="PX"/>
    <property type="match status" value="1"/>
</dbReference>
<evidence type="ECO:0000256" key="2">
    <source>
        <dbReference type="ARBA" id="ARBA00004287"/>
    </source>
</evidence>
<evidence type="ECO:0000256" key="8">
    <source>
        <dbReference type="ARBA" id="ARBA00022927"/>
    </source>
</evidence>
<sequence length="731" mass="80055">MSLFGSSPEESAPINTAASKSRNSLFADEGSPAGSKSTLFAEDDAPTSSTWGMPTPKKAARSDLIKNLLDSSSVPDSYIDTFDNILKVDGRGGKVTPAGITNVLSAGNLGADEQSRITNLITSGGQLTDLSRNEFNVLLALVGLAQEHEDITLDGVDERRRSQYFFLILIRLTTKIAKFINKTNHLSKRIRTSCEASPASKYPTSSSCLLVSPKAANNAKKNSLDFPEVDPWASPAMHKGHDHNASPPKTNGISNGLGNGLHAPSRTTSNFTTTSAEGNGSSEPPAGDVPSTPAWGAYDGASSAPFSNPGESPIGGDGFGGSGGGGGGDRPTSNAPARSFGGGRVTNGGPEENISVALLPEKEGMFMFQHHNYQVSSPRRGSKVVRRYSDFVWLLDCLHKRYPFRQLPLLPPKRVGVNGNHLAADSTFIEKRRRGLARFANALVRHPILGQEQLVIMFLTVPTELAVWRKQATISVQEEFVGKPLPPGLEDSLPTSLNELFETTRTGVRRSAEIYINLCNLLDRLAKRNEGLAADQLRLSLSLQSLTDVSKDTYSTDTNDVPLLNEGIHAMAKHVSNSQSLLEDEAKAWDQGVLEDLKRQRDALVSMRDMFDRRDRYDKDNIPYLERRIQNNETKLVAIRAKPSELIKPGEVEKVTDAIIKDKESIVAQHARGVFVKECIRDELIFFQSSQYHVSRLSQDWSQERVKYSELQADNWKQLQEELESMPLGDE</sequence>
<dbReference type="CDD" id="cd07597">
    <property type="entry name" value="BAR_SNX8"/>
    <property type="match status" value="1"/>
</dbReference>
<dbReference type="Gene3D" id="1.20.1270.60">
    <property type="entry name" value="Arfaptin homology (AH) domain/BAR domain"/>
    <property type="match status" value="1"/>
</dbReference>
<evidence type="ECO:0000259" key="12">
    <source>
        <dbReference type="PROSITE" id="PS50195"/>
    </source>
</evidence>
<keyword evidence="9" id="KW-0472">Membrane</keyword>
<dbReference type="EMBL" id="QGMF01000851">
    <property type="protein sequence ID" value="TVY13787.1"/>
    <property type="molecule type" value="Genomic_DNA"/>
</dbReference>
<dbReference type="FunFam" id="3.30.1520.10:FF:000037">
    <property type="entry name" value="Sorting nexin mvp-1"/>
    <property type="match status" value="1"/>
</dbReference>
<comment type="function">
    <text evidence="1">Required for vacuolar protein sorting.</text>
</comment>
<comment type="subcellular location">
    <subcellularLocation>
        <location evidence="3">Cytoplasm</location>
    </subcellularLocation>
    <subcellularLocation>
        <location evidence="2">Membrane</location>
        <topology evidence="2">Peripheral membrane protein</topology>
        <orientation evidence="2">Cytoplasmic side</orientation>
    </subcellularLocation>
</comment>
<feature type="compositionally biased region" description="Polar residues" evidence="11">
    <location>
        <begin position="265"/>
        <end position="282"/>
    </location>
</feature>
<dbReference type="PROSITE" id="PS50195">
    <property type="entry name" value="PX"/>
    <property type="match status" value="1"/>
</dbReference>
<dbReference type="FunFam" id="1.20.1270.60:FF:000072">
    <property type="entry name" value="Sorting nexin MVP1"/>
    <property type="match status" value="1"/>
</dbReference>
<dbReference type="Pfam" id="PF19566">
    <property type="entry name" value="Snx8_BAR_dom"/>
    <property type="match status" value="1"/>
</dbReference>
<reference evidence="13 14" key="1">
    <citation type="submission" date="2018-05" db="EMBL/GenBank/DDBJ databases">
        <title>Whole genome sequencing for identification of molecular markers to develop diagnostic detection tools for the regulated plant pathogen Lachnellula willkommii.</title>
        <authorList>
            <person name="Giroux E."/>
            <person name="Bilodeau G."/>
        </authorList>
    </citation>
    <scope>NUCLEOTIDE SEQUENCE [LARGE SCALE GENOMIC DNA]</scope>
    <source>
        <strain evidence="13 14">CBS 203.66</strain>
    </source>
</reference>
<feature type="compositionally biased region" description="Gly residues" evidence="11">
    <location>
        <begin position="313"/>
        <end position="329"/>
    </location>
</feature>
<feature type="compositionally biased region" description="Polar residues" evidence="11">
    <location>
        <begin position="247"/>
        <end position="256"/>
    </location>
</feature>
<evidence type="ECO:0000313" key="13">
    <source>
        <dbReference type="EMBL" id="TVY13787.1"/>
    </source>
</evidence>
<dbReference type="GO" id="GO:0005829">
    <property type="term" value="C:cytosol"/>
    <property type="evidence" value="ECO:0007669"/>
    <property type="project" value="GOC"/>
</dbReference>
<evidence type="ECO:0000256" key="1">
    <source>
        <dbReference type="ARBA" id="ARBA00002474"/>
    </source>
</evidence>
<dbReference type="GO" id="GO:0032266">
    <property type="term" value="F:phosphatidylinositol-3-phosphate binding"/>
    <property type="evidence" value="ECO:0007669"/>
    <property type="project" value="TreeGrafter"/>
</dbReference>
<feature type="compositionally biased region" description="Polar residues" evidence="11">
    <location>
        <begin position="1"/>
        <end position="24"/>
    </location>
</feature>
<accession>A0A8T9B283</accession>
<dbReference type="Gene3D" id="3.30.1520.10">
    <property type="entry name" value="Phox-like domain"/>
    <property type="match status" value="1"/>
</dbReference>
<dbReference type="GO" id="GO:0005768">
    <property type="term" value="C:endosome"/>
    <property type="evidence" value="ECO:0007669"/>
    <property type="project" value="TreeGrafter"/>
</dbReference>
<comment type="similarity">
    <text evidence="4">Belongs to the sorting nexin family.</text>
</comment>
<dbReference type="SUPFAM" id="SSF64268">
    <property type="entry name" value="PX domain"/>
    <property type="match status" value="1"/>
</dbReference>
<feature type="region of interest" description="Disordered" evidence="11">
    <location>
        <begin position="1"/>
        <end position="57"/>
    </location>
</feature>
<dbReference type="PANTHER" id="PTHR47554:SF1">
    <property type="entry name" value="SORTING NEXIN MVP1"/>
    <property type="match status" value="1"/>
</dbReference>
<dbReference type="AlphaFoldDB" id="A0A8T9B283"/>
<evidence type="ECO:0000256" key="3">
    <source>
        <dbReference type="ARBA" id="ARBA00004496"/>
    </source>
</evidence>